<evidence type="ECO:0000256" key="1">
    <source>
        <dbReference type="SAM" id="SignalP"/>
    </source>
</evidence>
<dbReference type="InterPro" id="IPR037066">
    <property type="entry name" value="Plug_dom_sf"/>
</dbReference>
<reference evidence="3 4" key="1">
    <citation type="submission" date="2023-04" db="EMBL/GenBank/DDBJ databases">
        <title>Bacteroides pacosi sp. nov., isolated from the fecal material of an alpaca.</title>
        <authorList>
            <person name="Miller S."/>
            <person name="Hendry M."/>
            <person name="King J."/>
            <person name="Sankaranarayanan K."/>
            <person name="Lawson P.A."/>
        </authorList>
    </citation>
    <scope>NUCLEOTIDE SEQUENCE [LARGE SCALE GENOMIC DNA]</scope>
    <source>
        <strain evidence="3 4">A2-P53</strain>
    </source>
</reference>
<protein>
    <submittedName>
        <fullName evidence="3">SusC/RagA family TonB-linked outer membrane protein</fullName>
    </submittedName>
</protein>
<accession>A0ABU5HML3</accession>
<keyword evidence="1" id="KW-0732">Signal</keyword>
<dbReference type="RefSeq" id="WP_254883787.1">
    <property type="nucleotide sequence ID" value="NZ_JARZAK010000003.1"/>
</dbReference>
<evidence type="ECO:0000313" key="4">
    <source>
        <dbReference type="Proteomes" id="UP001292913"/>
    </source>
</evidence>
<dbReference type="NCBIfam" id="TIGR04057">
    <property type="entry name" value="SusC_RagA_signa"/>
    <property type="match status" value="1"/>
</dbReference>
<dbReference type="InterPro" id="IPR012910">
    <property type="entry name" value="Plug_dom"/>
</dbReference>
<feature type="domain" description="TonB-dependent receptor plug" evidence="2">
    <location>
        <begin position="47"/>
        <end position="143"/>
    </location>
</feature>
<name>A0ABU5HML3_9BACE</name>
<sequence>MKKYILTVLFGGALMTVSAQDMNEDHSALPADSIHLGYQIMLPKAVSPYSVIGLGADVFLKSPEIDVSKALYGHIAGLNVYQGTGSSATNVSSLSIHGHNPLVLVDGFPRNIEDITAAEIESCEVLKDAAASALYGVRGANGVILITTKRGSEGKLTVGASYQFGINTQFRSPEFADSHTYATAMNTALRLDGLNEKYNNWELAAFRDGTYPEEYPNVDWWKESMNNTALNHRLTLTFNGGSNRFRYYSVVDYMHDTSFLKSDGSDKRFNASPTDVRLNLRANVDVDITSTTLFRLGIAGKLMETNGSYAVENNQESGNPMNIYNVLYQLPSAVFPIRYSDGIYGGNAIYTTGNPVAMLTDTGNMRTTYGKLLADMSLKQNLDIVLKGLSAEVSLAFDNIGSMFDASSKEYRYKDLQPAIAGDGTLKTTPLISGKDSETLGHGQDFKSLFMRSTLQGKISYVHHQGVHSLNSALIYDQQSYTSSGRNKSSKRQSALVTATYTYDNRYTLSGVMNYSGTAYLPKGERFQLYPAVSGAWIVSNEKFFGKVRSYVDHLKLFGSFGISGNDGNMSHELYLQSFSNANAGNYYFTNNASIYYGLAEGDLPVIGLTIEKSKKATYGFELNALRNRLSLYCEGFFERRSNILVSGSNTVSGIIGINVAQVNEGIQEYRGFDASLTWKDKIRDFSYSIGANVSYVDSKIINDNQAFQQYDYLYTKGNRVGQKYGLEVTGIFQNQMEINNSPVQTFSTCRPGDLKYKDQNGDNQIDEQDVVKMYGTNIPRFYFGFNLNAAYKGFELSADFQGLTGYTVNLLDSPLYKPLVNNGNISKTFLDNETPWTPENAAQATMPRLTTQSNANNYRANSMWFKDGSFIKLRNLQIAYNIPKRFTHFADIKVYLQGTNLFSLDNIGFADPEQLSAAYPSTRSYWAGLKFNF</sequence>
<feature type="chain" id="PRO_5046551446" evidence="1">
    <location>
        <begin position="20"/>
        <end position="934"/>
    </location>
</feature>
<dbReference type="InterPro" id="IPR023997">
    <property type="entry name" value="TonB-dep_OMP_SusC/RagA_CS"/>
</dbReference>
<comment type="caution">
    <text evidence="3">The sequence shown here is derived from an EMBL/GenBank/DDBJ whole genome shotgun (WGS) entry which is preliminary data.</text>
</comment>
<dbReference type="PROSITE" id="PS00018">
    <property type="entry name" value="EF_HAND_1"/>
    <property type="match status" value="1"/>
</dbReference>
<dbReference type="NCBIfam" id="TIGR04056">
    <property type="entry name" value="OMP_RagA_SusC"/>
    <property type="match status" value="1"/>
</dbReference>
<dbReference type="SUPFAM" id="SSF56935">
    <property type="entry name" value="Porins"/>
    <property type="match status" value="1"/>
</dbReference>
<dbReference type="InterPro" id="IPR023996">
    <property type="entry name" value="TonB-dep_OMP_SusC/RagA"/>
</dbReference>
<proteinExistence type="predicted"/>
<dbReference type="Pfam" id="PF07715">
    <property type="entry name" value="Plug"/>
    <property type="match status" value="1"/>
</dbReference>
<dbReference type="Gene3D" id="2.170.130.10">
    <property type="entry name" value="TonB-dependent receptor, plug domain"/>
    <property type="match status" value="1"/>
</dbReference>
<keyword evidence="4" id="KW-1185">Reference proteome</keyword>
<evidence type="ECO:0000313" key="3">
    <source>
        <dbReference type="EMBL" id="MDY7257428.1"/>
    </source>
</evidence>
<evidence type="ECO:0000259" key="2">
    <source>
        <dbReference type="Pfam" id="PF07715"/>
    </source>
</evidence>
<dbReference type="EMBL" id="JARZAK010000003">
    <property type="protein sequence ID" value="MDY7257428.1"/>
    <property type="molecule type" value="Genomic_DNA"/>
</dbReference>
<feature type="signal peptide" evidence="1">
    <location>
        <begin position="1"/>
        <end position="19"/>
    </location>
</feature>
<dbReference type="InterPro" id="IPR018247">
    <property type="entry name" value="EF_Hand_1_Ca_BS"/>
</dbReference>
<organism evidence="3 4">
    <name type="scientific">Bacteroides vicugnae</name>
    <dbReference type="NCBI Taxonomy" id="3037989"/>
    <lineage>
        <taxon>Bacteria</taxon>
        <taxon>Pseudomonadati</taxon>
        <taxon>Bacteroidota</taxon>
        <taxon>Bacteroidia</taxon>
        <taxon>Bacteroidales</taxon>
        <taxon>Bacteroidaceae</taxon>
        <taxon>Bacteroides</taxon>
    </lineage>
</organism>
<gene>
    <name evidence="3" type="ORF">QHG74_06840</name>
</gene>
<dbReference type="Proteomes" id="UP001292913">
    <property type="component" value="Unassembled WGS sequence"/>
</dbReference>